<organism evidence="2 3">
    <name type="scientific">Lentzea fradiae</name>
    <dbReference type="NCBI Taxonomy" id="200378"/>
    <lineage>
        <taxon>Bacteria</taxon>
        <taxon>Bacillati</taxon>
        <taxon>Actinomycetota</taxon>
        <taxon>Actinomycetes</taxon>
        <taxon>Pseudonocardiales</taxon>
        <taxon>Pseudonocardiaceae</taxon>
        <taxon>Lentzea</taxon>
    </lineage>
</organism>
<dbReference type="EMBL" id="FNCC01000010">
    <property type="protein sequence ID" value="SDG64870.1"/>
    <property type="molecule type" value="Genomic_DNA"/>
</dbReference>
<name>A0A1G7W163_9PSEU</name>
<evidence type="ECO:0000313" key="2">
    <source>
        <dbReference type="EMBL" id="SDG64870.1"/>
    </source>
</evidence>
<evidence type="ECO:0000313" key="3">
    <source>
        <dbReference type="Proteomes" id="UP000199623"/>
    </source>
</evidence>
<keyword evidence="3" id="KW-1185">Reference proteome</keyword>
<keyword evidence="1" id="KW-0732">Signal</keyword>
<dbReference type="AlphaFoldDB" id="A0A1G7W163"/>
<proteinExistence type="predicted"/>
<protein>
    <submittedName>
        <fullName evidence="2">Probable extracellular repeat, HAF family</fullName>
    </submittedName>
</protein>
<accession>A0A1G7W163</accession>
<evidence type="ECO:0000256" key="1">
    <source>
        <dbReference type="SAM" id="SignalP"/>
    </source>
</evidence>
<dbReference type="InterPro" id="IPR014262">
    <property type="entry name" value="HAF_rpt"/>
</dbReference>
<feature type="signal peptide" evidence="1">
    <location>
        <begin position="1"/>
        <end position="27"/>
    </location>
</feature>
<reference evidence="3" key="1">
    <citation type="submission" date="2016-10" db="EMBL/GenBank/DDBJ databases">
        <authorList>
            <person name="Varghese N."/>
            <person name="Submissions S."/>
        </authorList>
    </citation>
    <scope>NUCLEOTIDE SEQUENCE [LARGE SCALE GENOMIC DNA]</scope>
    <source>
        <strain evidence="3">CGMCC 4.3506</strain>
    </source>
</reference>
<dbReference type="NCBIfam" id="TIGR02913">
    <property type="entry name" value="HAF_rpt"/>
    <property type="match status" value="1"/>
</dbReference>
<dbReference type="STRING" id="200378.SAMN05216553_11041"/>
<feature type="chain" id="PRO_5011689670" evidence="1">
    <location>
        <begin position="28"/>
        <end position="318"/>
    </location>
</feature>
<sequence length="318" mass="33629">MMRGRVFGVLSGVLVASLTVAAPQAAAADPCRWIPHELPLPAATTAAKTSGGSEDNRFIVGHGRVGGSAERGLMWDHGALMEMAATSSSIAIEPQDVNNHGVVVGGRSDRAQGGQQAFRYENGVYELLETPSGHDSRARSINNNGDVFGEVWDKGGGGRHWAVLWSRDGRLLDLVGRAVGVSDDRRLVLTSGTTVYVAEADRARVVQLAGGNPPAVLDNDRVLLFTSSGLGEWTLTGEHVATWQGGTVPFGRTSDGQAVFGAVMGTPTLWQWGISYPVDSAKLPDARYYGDVTDGGALIGTYVDPGGSTHPARWFWCA</sequence>
<gene>
    <name evidence="2" type="ORF">SAMN05216553_11041</name>
</gene>
<dbReference type="RefSeq" id="WP_176946893.1">
    <property type="nucleotide sequence ID" value="NZ_FNCC01000010.1"/>
</dbReference>
<dbReference type="Proteomes" id="UP000199623">
    <property type="component" value="Unassembled WGS sequence"/>
</dbReference>